<dbReference type="PANTHER" id="PTHR33132:SF144">
    <property type="entry name" value="SERINE-RICH PROTEIN-LIKE PROTEIN"/>
    <property type="match status" value="1"/>
</dbReference>
<evidence type="ECO:0000313" key="2">
    <source>
        <dbReference type="Proteomes" id="UP001652623"/>
    </source>
</evidence>
<dbReference type="InParanoid" id="A0A6P4ABS8"/>
<gene>
    <name evidence="3" type="primary">LOC107426680</name>
</gene>
<feature type="region of interest" description="Disordered" evidence="1">
    <location>
        <begin position="112"/>
        <end position="138"/>
    </location>
</feature>
<sequence length="138" mass="15478">MPAAEVKNLRNNDSLAMTLWLKKMKSMPMQEDEEAKVVKKKMENKNSAENKKTCICAPTNHAGSFRCHLHRVNAAARKPSWMVEKDSNANFNLVDVQKMNKVDGHARISRFGRAASARSSHDKLPISTMASAKPEEVK</sequence>
<evidence type="ECO:0000256" key="1">
    <source>
        <dbReference type="SAM" id="MobiDB-lite"/>
    </source>
</evidence>
<accession>A0A6P4ABS8</accession>
<dbReference type="KEGG" id="zju:107426680"/>
<keyword evidence="2" id="KW-1185">Reference proteome</keyword>
<dbReference type="GeneID" id="107426680"/>
<dbReference type="RefSeq" id="XP_015892408.3">
    <property type="nucleotide sequence ID" value="XM_016036922.4"/>
</dbReference>
<organism evidence="2 3">
    <name type="scientific">Ziziphus jujuba</name>
    <name type="common">Chinese jujube</name>
    <name type="synonym">Ziziphus sativa</name>
    <dbReference type="NCBI Taxonomy" id="326968"/>
    <lineage>
        <taxon>Eukaryota</taxon>
        <taxon>Viridiplantae</taxon>
        <taxon>Streptophyta</taxon>
        <taxon>Embryophyta</taxon>
        <taxon>Tracheophyta</taxon>
        <taxon>Spermatophyta</taxon>
        <taxon>Magnoliopsida</taxon>
        <taxon>eudicotyledons</taxon>
        <taxon>Gunneridae</taxon>
        <taxon>Pentapetalae</taxon>
        <taxon>rosids</taxon>
        <taxon>fabids</taxon>
        <taxon>Rosales</taxon>
        <taxon>Rhamnaceae</taxon>
        <taxon>Paliureae</taxon>
        <taxon>Ziziphus</taxon>
    </lineage>
</organism>
<protein>
    <submittedName>
        <fullName evidence="3">Uncharacterized protein LOC107426680</fullName>
    </submittedName>
</protein>
<proteinExistence type="predicted"/>
<dbReference type="AlphaFoldDB" id="A0A6P4ABS8"/>
<evidence type="ECO:0000313" key="3">
    <source>
        <dbReference type="RefSeq" id="XP_015892408.3"/>
    </source>
</evidence>
<dbReference type="PANTHER" id="PTHR33132">
    <property type="entry name" value="OSJNBB0118P14.9 PROTEIN"/>
    <property type="match status" value="1"/>
</dbReference>
<dbReference type="Proteomes" id="UP001652623">
    <property type="component" value="Chromosome 9"/>
</dbReference>
<name>A0A6P4ABS8_ZIZJJ</name>
<reference evidence="3" key="1">
    <citation type="submission" date="2025-08" db="UniProtKB">
        <authorList>
            <consortium name="RefSeq"/>
        </authorList>
    </citation>
    <scope>IDENTIFICATION</scope>
    <source>
        <tissue evidence="3">Seedling</tissue>
    </source>
</reference>